<evidence type="ECO:0000313" key="1">
    <source>
        <dbReference type="EMBL" id="KAF7259891.1"/>
    </source>
</evidence>
<dbReference type="EMBL" id="JTDE01000990">
    <property type="protein sequence ID" value="KAF7259891.1"/>
    <property type="molecule type" value="Genomic_DNA"/>
</dbReference>
<keyword evidence="2" id="KW-1185">Reference proteome</keyword>
<dbReference type="Proteomes" id="UP000822476">
    <property type="component" value="Unassembled WGS sequence"/>
</dbReference>
<accession>A0A8S9Z403</accession>
<name>A0A8S9Z403_9TREM</name>
<evidence type="ECO:0000313" key="2">
    <source>
        <dbReference type="Proteomes" id="UP000822476"/>
    </source>
</evidence>
<organism evidence="1 2">
    <name type="scientific">Paragonimus skrjabini miyazakii</name>
    <dbReference type="NCBI Taxonomy" id="59628"/>
    <lineage>
        <taxon>Eukaryota</taxon>
        <taxon>Metazoa</taxon>
        <taxon>Spiralia</taxon>
        <taxon>Lophotrochozoa</taxon>
        <taxon>Platyhelminthes</taxon>
        <taxon>Trematoda</taxon>
        <taxon>Digenea</taxon>
        <taxon>Plagiorchiida</taxon>
        <taxon>Troglotremata</taxon>
        <taxon>Troglotrematidae</taxon>
        <taxon>Paragonimus</taxon>
    </lineage>
</organism>
<protein>
    <submittedName>
        <fullName evidence="1">Uncharacterized protein</fullName>
    </submittedName>
</protein>
<dbReference type="AlphaFoldDB" id="A0A8S9Z403"/>
<dbReference type="PANTHER" id="PTHR33053">
    <property type="entry name" value="PROTEIN, PUTATIVE-RELATED"/>
    <property type="match status" value="1"/>
</dbReference>
<sequence>MIRFYCLLELSKSSLNRRLFRLTAEQDDPAAFSDIVTDELFIAASVDRGTTVVDAPGNVYCCSPSTSGGQPVDQIAGTMPGLRAGYFSGDKFTGSISDDVLATYMRCNMSLTDLGRWLRMLNFYFPYLPIDPRTTLRIPRSNELRCIGGGEYVYLGLTASLPRVCCPARALPHTVHIQIYVDEMAIFRDTLRQCWPIQGRVISPWLAEAFVVGIFHGDSKLTSVAECLEDLIAELDVLLRNGLRIPGGDVVMYVTLQATICDSLSRAYIEQIKGHAGRHGYDKCVSQGVRAGRPDLPSA</sequence>
<proteinExistence type="predicted"/>
<reference evidence="1" key="1">
    <citation type="submission" date="2019-07" db="EMBL/GenBank/DDBJ databases">
        <title>Annotation for the trematode Paragonimus miyazaki's.</title>
        <authorList>
            <person name="Choi Y.-J."/>
        </authorList>
    </citation>
    <scope>NUCLEOTIDE SEQUENCE</scope>
    <source>
        <strain evidence="1">Japan</strain>
    </source>
</reference>
<dbReference type="OrthoDB" id="10036512at2759"/>
<comment type="caution">
    <text evidence="1">The sequence shown here is derived from an EMBL/GenBank/DDBJ whole genome shotgun (WGS) entry which is preliminary data.</text>
</comment>
<gene>
    <name evidence="1" type="ORF">EG68_02943</name>
</gene>